<evidence type="ECO:0000313" key="4">
    <source>
        <dbReference type="Proteomes" id="UP000054217"/>
    </source>
</evidence>
<gene>
    <name evidence="3" type="ORF">M404DRAFT_769009</name>
</gene>
<keyword evidence="2" id="KW-1133">Transmembrane helix</keyword>
<dbReference type="OrthoDB" id="2915575at2759"/>
<feature type="transmembrane region" description="Helical" evidence="2">
    <location>
        <begin position="237"/>
        <end position="266"/>
    </location>
</feature>
<name>A0A0C3ITW1_PISTI</name>
<keyword evidence="2" id="KW-0812">Transmembrane</keyword>
<evidence type="ECO:0000256" key="2">
    <source>
        <dbReference type="SAM" id="Phobius"/>
    </source>
</evidence>
<dbReference type="HOGENOM" id="CLU_060577_0_0_1"/>
<dbReference type="InParanoid" id="A0A0C3ITW1"/>
<accession>A0A0C3ITW1</accession>
<reference evidence="4" key="2">
    <citation type="submission" date="2015-01" db="EMBL/GenBank/DDBJ databases">
        <title>Evolutionary Origins and Diversification of the Mycorrhizal Mutualists.</title>
        <authorList>
            <consortium name="DOE Joint Genome Institute"/>
            <consortium name="Mycorrhizal Genomics Consortium"/>
            <person name="Kohler A."/>
            <person name="Kuo A."/>
            <person name="Nagy L.G."/>
            <person name="Floudas D."/>
            <person name="Copeland A."/>
            <person name="Barry K.W."/>
            <person name="Cichocki N."/>
            <person name="Veneault-Fourrey C."/>
            <person name="LaButti K."/>
            <person name="Lindquist E.A."/>
            <person name="Lipzen A."/>
            <person name="Lundell T."/>
            <person name="Morin E."/>
            <person name="Murat C."/>
            <person name="Riley R."/>
            <person name="Ohm R."/>
            <person name="Sun H."/>
            <person name="Tunlid A."/>
            <person name="Henrissat B."/>
            <person name="Grigoriev I.V."/>
            <person name="Hibbett D.S."/>
            <person name="Martin F."/>
        </authorList>
    </citation>
    <scope>NUCLEOTIDE SEQUENCE [LARGE SCALE GENOMIC DNA]</scope>
    <source>
        <strain evidence="4">Marx 270</strain>
    </source>
</reference>
<feature type="coiled-coil region" evidence="1">
    <location>
        <begin position="209"/>
        <end position="236"/>
    </location>
</feature>
<protein>
    <submittedName>
        <fullName evidence="3">Uncharacterized protein</fullName>
    </submittedName>
</protein>
<dbReference type="AlphaFoldDB" id="A0A0C3ITW1"/>
<organism evidence="3 4">
    <name type="scientific">Pisolithus tinctorius Marx 270</name>
    <dbReference type="NCBI Taxonomy" id="870435"/>
    <lineage>
        <taxon>Eukaryota</taxon>
        <taxon>Fungi</taxon>
        <taxon>Dikarya</taxon>
        <taxon>Basidiomycota</taxon>
        <taxon>Agaricomycotina</taxon>
        <taxon>Agaricomycetes</taxon>
        <taxon>Agaricomycetidae</taxon>
        <taxon>Boletales</taxon>
        <taxon>Sclerodermatineae</taxon>
        <taxon>Pisolithaceae</taxon>
        <taxon>Pisolithus</taxon>
    </lineage>
</organism>
<keyword evidence="4" id="KW-1185">Reference proteome</keyword>
<dbReference type="Proteomes" id="UP000054217">
    <property type="component" value="Unassembled WGS sequence"/>
</dbReference>
<evidence type="ECO:0000313" key="3">
    <source>
        <dbReference type="EMBL" id="KIO00318.1"/>
    </source>
</evidence>
<proteinExistence type="predicted"/>
<reference evidence="3 4" key="1">
    <citation type="submission" date="2014-04" db="EMBL/GenBank/DDBJ databases">
        <authorList>
            <consortium name="DOE Joint Genome Institute"/>
            <person name="Kuo A."/>
            <person name="Kohler A."/>
            <person name="Costa M.D."/>
            <person name="Nagy L.G."/>
            <person name="Floudas D."/>
            <person name="Copeland A."/>
            <person name="Barry K.W."/>
            <person name="Cichocki N."/>
            <person name="Veneault-Fourrey C."/>
            <person name="LaButti K."/>
            <person name="Lindquist E.A."/>
            <person name="Lipzen A."/>
            <person name="Lundell T."/>
            <person name="Morin E."/>
            <person name="Murat C."/>
            <person name="Sun H."/>
            <person name="Tunlid A."/>
            <person name="Henrissat B."/>
            <person name="Grigoriev I.V."/>
            <person name="Hibbett D.S."/>
            <person name="Martin F."/>
            <person name="Nordberg H.P."/>
            <person name="Cantor M.N."/>
            <person name="Hua S.X."/>
        </authorList>
    </citation>
    <scope>NUCLEOTIDE SEQUENCE [LARGE SCALE GENOMIC DNA]</scope>
    <source>
        <strain evidence="3 4">Marx 270</strain>
    </source>
</reference>
<keyword evidence="1" id="KW-0175">Coiled coil</keyword>
<dbReference type="EMBL" id="KN831997">
    <property type="protein sequence ID" value="KIO00318.1"/>
    <property type="molecule type" value="Genomic_DNA"/>
</dbReference>
<evidence type="ECO:0000256" key="1">
    <source>
        <dbReference type="SAM" id="Coils"/>
    </source>
</evidence>
<keyword evidence="2" id="KW-0472">Membrane</keyword>
<sequence>MSTDINDLGLPFCGDVISFNTESPEKNVASKSEELAFEVHDPVPPYQPPSEEALKVVNDTIKSPQAKLELQRAVKDLGDSAYSIEVCFNNVADGLHEAQRYGTEAQKRKVKGFSDQWKMHHKEYIRLLWESRRVAGHARATANDFAGDFLNLMAATNITLPEKKEEIQAYRKQLQDDVKNSSNLSQGFYDLRNDVARFQGDVEAFLQSGRQLEARVEDLRVNLDKIKQEISRLTKRAFLDAASLVGLGGIAAGGVAIGILCPLLWIGAAV</sequence>
<dbReference type="Gene3D" id="1.20.1170.10">
    <property type="match status" value="1"/>
</dbReference>